<keyword evidence="3" id="KW-1185">Reference proteome</keyword>
<reference evidence="2" key="1">
    <citation type="submission" date="2025-08" db="UniProtKB">
        <authorList>
            <consortium name="Ensembl"/>
        </authorList>
    </citation>
    <scope>IDENTIFICATION</scope>
</reference>
<dbReference type="Ensembl" id="ENSSVLT00005034541.1">
    <property type="protein sequence ID" value="ENSSVLP00005031101.1"/>
    <property type="gene ID" value="ENSSVLG00005024519.1"/>
</dbReference>
<feature type="compositionally biased region" description="Basic and acidic residues" evidence="1">
    <location>
        <begin position="85"/>
        <end position="94"/>
    </location>
</feature>
<organism evidence="2 3">
    <name type="scientific">Sciurus vulgaris</name>
    <name type="common">Eurasian red squirrel</name>
    <dbReference type="NCBI Taxonomy" id="55149"/>
    <lineage>
        <taxon>Eukaryota</taxon>
        <taxon>Metazoa</taxon>
        <taxon>Chordata</taxon>
        <taxon>Craniata</taxon>
        <taxon>Vertebrata</taxon>
        <taxon>Euteleostomi</taxon>
        <taxon>Mammalia</taxon>
        <taxon>Eutheria</taxon>
        <taxon>Euarchontoglires</taxon>
        <taxon>Glires</taxon>
        <taxon>Rodentia</taxon>
        <taxon>Sciuromorpha</taxon>
        <taxon>Sciuridae</taxon>
        <taxon>Sciurinae</taxon>
        <taxon>Sciurini</taxon>
        <taxon>Sciurus</taxon>
    </lineage>
</organism>
<evidence type="ECO:0000313" key="3">
    <source>
        <dbReference type="Proteomes" id="UP000694564"/>
    </source>
</evidence>
<sequence length="170" mass="19083">MDHFVIGDRKSISHFQTGGEDKKINGELESQHQQSTDSTLSGRYRRHCGLGFSEVEVHEGEGDVTGDDGDDDDSPDSESPDDSERDSGSEKEESAEGLQATEHPDEVEDPKHKTDAKSNYKMMFVQSSGSYITPKHLVFVLKVSLIIIMHSGGLLKEYRPLYYNFLKRPF</sequence>
<feature type="compositionally biased region" description="Acidic residues" evidence="1">
    <location>
        <begin position="62"/>
        <end position="84"/>
    </location>
</feature>
<dbReference type="PANTHER" id="PTHR22175:SF0">
    <property type="entry name" value="SMALL ACIDIC PROTEIN"/>
    <property type="match status" value="1"/>
</dbReference>
<dbReference type="PANTHER" id="PTHR22175">
    <property type="entry name" value="SMALL ACIDIC PROTEIN-RELATED"/>
    <property type="match status" value="1"/>
</dbReference>
<name>A0A8D2DVV6_SCIVU</name>
<reference evidence="2" key="2">
    <citation type="submission" date="2025-09" db="UniProtKB">
        <authorList>
            <consortium name="Ensembl"/>
        </authorList>
    </citation>
    <scope>IDENTIFICATION</scope>
</reference>
<evidence type="ECO:0000313" key="2">
    <source>
        <dbReference type="Ensembl" id="ENSSVLP00005031101.1"/>
    </source>
</evidence>
<feature type="compositionally biased region" description="Basic and acidic residues" evidence="1">
    <location>
        <begin position="19"/>
        <end position="30"/>
    </location>
</feature>
<dbReference type="OrthoDB" id="10066125at2759"/>
<accession>A0A8D2DVV6</accession>
<dbReference type="InterPro" id="IPR026714">
    <property type="entry name" value="SMAP"/>
</dbReference>
<feature type="compositionally biased region" description="Basic and acidic residues" evidence="1">
    <location>
        <begin position="1"/>
        <end position="11"/>
    </location>
</feature>
<proteinExistence type="predicted"/>
<dbReference type="GeneTree" id="ENSGT00390000000687"/>
<protein>
    <submittedName>
        <fullName evidence="2">Uncharacterized protein</fullName>
    </submittedName>
</protein>
<feature type="compositionally biased region" description="Polar residues" evidence="1">
    <location>
        <begin position="31"/>
        <end position="41"/>
    </location>
</feature>
<dbReference type="Proteomes" id="UP000694564">
    <property type="component" value="Chromosome 12"/>
</dbReference>
<dbReference type="AlphaFoldDB" id="A0A8D2DVV6"/>
<evidence type="ECO:0000256" key="1">
    <source>
        <dbReference type="SAM" id="MobiDB-lite"/>
    </source>
</evidence>
<feature type="region of interest" description="Disordered" evidence="1">
    <location>
        <begin position="1"/>
        <end position="114"/>
    </location>
</feature>